<feature type="compositionally biased region" description="Low complexity" evidence="1">
    <location>
        <begin position="112"/>
        <end position="143"/>
    </location>
</feature>
<protein>
    <submittedName>
        <fullName evidence="2">Uncharacterized protein</fullName>
    </submittedName>
</protein>
<reference evidence="2 3" key="1">
    <citation type="submission" date="2020-07" db="EMBL/GenBank/DDBJ databases">
        <title>Sequencing the genomes of 1000 actinobacteria strains.</title>
        <authorList>
            <person name="Klenk H.-P."/>
        </authorList>
    </citation>
    <scope>NUCLEOTIDE SEQUENCE [LARGE SCALE GENOMIC DNA]</scope>
    <source>
        <strain evidence="2 3">DSM 45927</strain>
    </source>
</reference>
<accession>A0A853BF34</accession>
<evidence type="ECO:0000256" key="1">
    <source>
        <dbReference type="SAM" id="MobiDB-lite"/>
    </source>
</evidence>
<keyword evidence="3" id="KW-1185">Reference proteome</keyword>
<gene>
    <name evidence="2" type="ORF">HNR12_000220</name>
</gene>
<sequence length="286" mass="30368">MNLPEKRLHLPAPPHPDGRHDQPVSHIPRQQRRSGGHMHGSPVLADDDLRFFANPVTVDRRPSREVASSSHRMRPGWFGVRSALWASRKAQEDATRRRPSRLLGRQAAAACPTGRPCRAPTARRPTPARPRTPAATTSAPAPGADHRPSRPPAALGATSPLRPPTAGTDHHPAPSPTTIPHLACRTAHFCHKRPLPTFFRDLVPVMTHLTGTNRRLKYVVVRNRRPGSAPAPLAPLASPLAAPPAAALAAPLAPPAPPAAASPASPATRAVPGAFTGPAARPLGLR</sequence>
<evidence type="ECO:0000313" key="3">
    <source>
        <dbReference type="Proteomes" id="UP000575985"/>
    </source>
</evidence>
<feature type="region of interest" description="Disordered" evidence="1">
    <location>
        <begin position="86"/>
        <end position="175"/>
    </location>
</feature>
<feature type="region of interest" description="Disordered" evidence="1">
    <location>
        <begin position="1"/>
        <end position="46"/>
    </location>
</feature>
<dbReference type="AlphaFoldDB" id="A0A853BF34"/>
<proteinExistence type="predicted"/>
<name>A0A853BF34_9ACTN</name>
<feature type="region of interest" description="Disordered" evidence="1">
    <location>
        <begin position="251"/>
        <end position="286"/>
    </location>
</feature>
<dbReference type="Proteomes" id="UP000575985">
    <property type="component" value="Unassembled WGS sequence"/>
</dbReference>
<evidence type="ECO:0000313" key="2">
    <source>
        <dbReference type="EMBL" id="NYI93943.1"/>
    </source>
</evidence>
<dbReference type="EMBL" id="JACCFO010000001">
    <property type="protein sequence ID" value="NYI93943.1"/>
    <property type="molecule type" value="Genomic_DNA"/>
</dbReference>
<organism evidence="2 3">
    <name type="scientific">Streptomonospora nanhaiensis</name>
    <dbReference type="NCBI Taxonomy" id="1323731"/>
    <lineage>
        <taxon>Bacteria</taxon>
        <taxon>Bacillati</taxon>
        <taxon>Actinomycetota</taxon>
        <taxon>Actinomycetes</taxon>
        <taxon>Streptosporangiales</taxon>
        <taxon>Nocardiopsidaceae</taxon>
        <taxon>Streptomonospora</taxon>
    </lineage>
</organism>
<comment type="caution">
    <text evidence="2">The sequence shown here is derived from an EMBL/GenBank/DDBJ whole genome shotgun (WGS) entry which is preliminary data.</text>
</comment>